<dbReference type="EMBL" id="CAJJDN010000019">
    <property type="protein sequence ID" value="CAD8064731.1"/>
    <property type="molecule type" value="Genomic_DNA"/>
</dbReference>
<dbReference type="AlphaFoldDB" id="A0A8S1LDY6"/>
<keyword evidence="2" id="KW-1185">Reference proteome</keyword>
<evidence type="ECO:0000313" key="1">
    <source>
        <dbReference type="EMBL" id="CAD8064731.1"/>
    </source>
</evidence>
<sequence>MFNSYQYDKQLSFTKDIEKIKKDYLKQRENRKDLNQRLSKNYKKRIENFVINMLENPIVCNQYKPLEAYQFRDEDPRRNLGDPKIHFKGFKHEKDRIQEA</sequence>
<dbReference type="Proteomes" id="UP000692954">
    <property type="component" value="Unassembled WGS sequence"/>
</dbReference>
<name>A0A8S1LDY6_9CILI</name>
<organism evidence="1 2">
    <name type="scientific">Paramecium sonneborni</name>
    <dbReference type="NCBI Taxonomy" id="65129"/>
    <lineage>
        <taxon>Eukaryota</taxon>
        <taxon>Sar</taxon>
        <taxon>Alveolata</taxon>
        <taxon>Ciliophora</taxon>
        <taxon>Intramacronucleata</taxon>
        <taxon>Oligohymenophorea</taxon>
        <taxon>Peniculida</taxon>
        <taxon>Parameciidae</taxon>
        <taxon>Paramecium</taxon>
    </lineage>
</organism>
<proteinExistence type="predicted"/>
<comment type="caution">
    <text evidence="1">The sequence shown here is derived from an EMBL/GenBank/DDBJ whole genome shotgun (WGS) entry which is preliminary data.</text>
</comment>
<evidence type="ECO:0000313" key="2">
    <source>
        <dbReference type="Proteomes" id="UP000692954"/>
    </source>
</evidence>
<reference evidence="1" key="1">
    <citation type="submission" date="2021-01" db="EMBL/GenBank/DDBJ databases">
        <authorList>
            <consortium name="Genoscope - CEA"/>
            <person name="William W."/>
        </authorList>
    </citation>
    <scope>NUCLEOTIDE SEQUENCE</scope>
</reference>
<accession>A0A8S1LDY6</accession>
<protein>
    <submittedName>
        <fullName evidence="1">Uncharacterized protein</fullName>
    </submittedName>
</protein>
<gene>
    <name evidence="1" type="ORF">PSON_ATCC_30995.1.T0190264</name>
</gene>